<dbReference type="RefSeq" id="WP_101467421.1">
    <property type="nucleotide sequence ID" value="NZ_PJMW01000002.1"/>
</dbReference>
<feature type="compositionally biased region" description="Basic and acidic residues" evidence="1">
    <location>
        <begin position="128"/>
        <end position="149"/>
    </location>
</feature>
<evidence type="ECO:0000313" key="3">
    <source>
        <dbReference type="Proteomes" id="UP000233766"/>
    </source>
</evidence>
<accession>A0A2N3VJD2</accession>
<dbReference type="OrthoDB" id="3829170at2"/>
<reference evidence="2 3" key="1">
    <citation type="submission" date="2017-12" db="EMBL/GenBank/DDBJ databases">
        <title>Sequencing the genomes of 1000 Actinobacteria strains.</title>
        <authorList>
            <person name="Klenk H.-P."/>
        </authorList>
    </citation>
    <scope>NUCLEOTIDE SEQUENCE [LARGE SCALE GENOMIC DNA]</scope>
    <source>
        <strain evidence="2 3">DSM 44489</strain>
    </source>
</reference>
<evidence type="ECO:0000256" key="1">
    <source>
        <dbReference type="SAM" id="MobiDB-lite"/>
    </source>
</evidence>
<sequence length="166" mass="18274">MSKLLNSLSEDEYVLIRGTKKARMADLDEEALIRLHTRVRRARNKFVKLYRRSGAAKVEAKGARGAGKSANTYNADKAEVFESALSRVSRQLATVSKHNARKLKAERLDRARKDAPSFSDNGAGAGKVRSEGKARTDATRESPGRKKFEASSIAAGARRQAAKDER</sequence>
<name>A0A2N3VJD2_9NOCA</name>
<dbReference type="Proteomes" id="UP000233766">
    <property type="component" value="Unassembled WGS sequence"/>
</dbReference>
<protein>
    <submittedName>
        <fullName evidence="2">Uncharacterized protein</fullName>
    </submittedName>
</protein>
<evidence type="ECO:0000313" key="2">
    <source>
        <dbReference type="EMBL" id="PKV81758.1"/>
    </source>
</evidence>
<feature type="compositionally biased region" description="Basic and acidic residues" evidence="1">
    <location>
        <begin position="103"/>
        <end position="115"/>
    </location>
</feature>
<gene>
    <name evidence="2" type="ORF">ATK86_6229</name>
</gene>
<keyword evidence="3" id="KW-1185">Reference proteome</keyword>
<comment type="caution">
    <text evidence="2">The sequence shown here is derived from an EMBL/GenBank/DDBJ whole genome shotgun (WGS) entry which is preliminary data.</text>
</comment>
<proteinExistence type="predicted"/>
<organism evidence="2 3">
    <name type="scientific">Nocardia fluminea</name>
    <dbReference type="NCBI Taxonomy" id="134984"/>
    <lineage>
        <taxon>Bacteria</taxon>
        <taxon>Bacillati</taxon>
        <taxon>Actinomycetota</taxon>
        <taxon>Actinomycetes</taxon>
        <taxon>Mycobacteriales</taxon>
        <taxon>Nocardiaceae</taxon>
        <taxon>Nocardia</taxon>
    </lineage>
</organism>
<feature type="region of interest" description="Disordered" evidence="1">
    <location>
        <begin position="94"/>
        <end position="166"/>
    </location>
</feature>
<dbReference type="EMBL" id="PJMW01000002">
    <property type="protein sequence ID" value="PKV81758.1"/>
    <property type="molecule type" value="Genomic_DNA"/>
</dbReference>
<dbReference type="AlphaFoldDB" id="A0A2N3VJD2"/>